<proteinExistence type="predicted"/>
<dbReference type="Proteomes" id="UP000070646">
    <property type="component" value="Unassembled WGS sequence"/>
</dbReference>
<dbReference type="EMBL" id="LRPU01000191">
    <property type="protein sequence ID" value="KXA05848.1"/>
    <property type="molecule type" value="Genomic_DNA"/>
</dbReference>
<protein>
    <submittedName>
        <fullName evidence="1">Phage tail component protein</fullName>
    </submittedName>
</protein>
<dbReference type="RefSeq" id="WP_060796778.1">
    <property type="nucleotide sequence ID" value="NZ_KQ956321.1"/>
</dbReference>
<sequence>MNLNTLIFNNKDSLKDLGIGVASLPSIPFSLEDIKEYKIQGRNGSLIRKYGTYQDRKIVFDLVVINYSDSAKAYNTISKWIYEIKDNKLFYDKEDVYFKVKNISIDGLQKQAFYGEGLFKVTFIVEPFLYYKENQEIEITSNTKIVSPEFAYDGVPEITVLGTGDITLSINDKRIVLNKIEECITINSSILECYKEKENLNYKMSGEFPILKNGENTINIEGNIKNIKIKPNWRCL</sequence>
<evidence type="ECO:0000313" key="1">
    <source>
        <dbReference type="EMBL" id="KXA05848.1"/>
    </source>
</evidence>
<reference evidence="1 2" key="1">
    <citation type="submission" date="2016-01" db="EMBL/GenBank/DDBJ databases">
        <authorList>
            <person name="Oliw E.H."/>
        </authorList>
    </citation>
    <scope>NUCLEOTIDE SEQUENCE [LARGE SCALE GENOMIC DNA]</scope>
    <source>
        <strain evidence="1 2">MJR7757A</strain>
    </source>
</reference>
<accession>A0A133MP71</accession>
<evidence type="ECO:0000313" key="2">
    <source>
        <dbReference type="Proteomes" id="UP000070646"/>
    </source>
</evidence>
<name>A0A133MP71_CLOPF</name>
<dbReference type="InterPro" id="IPR006520">
    <property type="entry name" value="Dit_BPSPP_N"/>
</dbReference>
<organism evidence="1 2">
    <name type="scientific">Clostridium perfringens</name>
    <dbReference type="NCBI Taxonomy" id="1502"/>
    <lineage>
        <taxon>Bacteria</taxon>
        <taxon>Bacillati</taxon>
        <taxon>Bacillota</taxon>
        <taxon>Clostridia</taxon>
        <taxon>Eubacteriales</taxon>
        <taxon>Clostridiaceae</taxon>
        <taxon>Clostridium</taxon>
    </lineage>
</organism>
<dbReference type="NCBIfam" id="TIGR01633">
    <property type="entry name" value="phi3626_gp14_N"/>
    <property type="match status" value="1"/>
</dbReference>
<gene>
    <name evidence="1" type="ORF">HMPREF3222_02963</name>
</gene>
<comment type="caution">
    <text evidence="1">The sequence shown here is derived from an EMBL/GenBank/DDBJ whole genome shotgun (WGS) entry which is preliminary data.</text>
</comment>
<dbReference type="PATRIC" id="fig|1502.174.peg.2986"/>
<dbReference type="AlphaFoldDB" id="A0A133MP71"/>